<evidence type="ECO:0000256" key="1">
    <source>
        <dbReference type="ARBA" id="ARBA00007358"/>
    </source>
</evidence>
<dbReference type="SUPFAM" id="SSF56796">
    <property type="entry name" value="Dehydroquinate synthase-like"/>
    <property type="match status" value="1"/>
</dbReference>
<dbReference type="PANTHER" id="PTHR43633">
    <property type="entry name" value="ALCOHOL DEHYDROGENASE YQHD"/>
    <property type="match status" value="1"/>
</dbReference>
<comment type="similarity">
    <text evidence="1">Belongs to the iron-containing alcohol dehydrogenase family.</text>
</comment>
<dbReference type="Gene3D" id="1.20.1090.10">
    <property type="entry name" value="Dehydroquinate synthase-like - alpha domain"/>
    <property type="match status" value="1"/>
</dbReference>
<dbReference type="GO" id="GO:0005829">
    <property type="term" value="C:cytosol"/>
    <property type="evidence" value="ECO:0007669"/>
    <property type="project" value="TreeGrafter"/>
</dbReference>
<evidence type="ECO:0000313" key="6">
    <source>
        <dbReference type="Proteomes" id="UP000076586"/>
    </source>
</evidence>
<dbReference type="InterPro" id="IPR001670">
    <property type="entry name" value="ADH_Fe/GldA"/>
</dbReference>
<dbReference type="InterPro" id="IPR044731">
    <property type="entry name" value="BDH-like"/>
</dbReference>
<accession>A0A161M5E2</accession>
<keyword evidence="2" id="KW-0560">Oxidoreductase</keyword>
<comment type="caution">
    <text evidence="5">The sequence shown here is derived from an EMBL/GenBank/DDBJ whole genome shotgun (WGS) entry which is preliminary data.</text>
</comment>
<reference evidence="6" key="1">
    <citation type="submission" date="2016-04" db="EMBL/GenBank/DDBJ databases">
        <title>Draft genome sequence of Paludibacter jiangxiensis strain NM7.</title>
        <authorList>
            <person name="Qiu Y."/>
            <person name="Matsuura N."/>
            <person name="Ohashi A."/>
            <person name="Tourlousse M.D."/>
            <person name="Sekiguchi Y."/>
        </authorList>
    </citation>
    <scope>NUCLEOTIDE SEQUENCE [LARGE SCALE GENOMIC DNA]</scope>
    <source>
        <strain evidence="6">NM7</strain>
    </source>
</reference>
<dbReference type="OrthoDB" id="9801156at2"/>
<dbReference type="GO" id="GO:0008106">
    <property type="term" value="F:alcohol dehydrogenase (NADP+) activity"/>
    <property type="evidence" value="ECO:0007669"/>
    <property type="project" value="TreeGrafter"/>
</dbReference>
<dbReference type="STRING" id="681398.PJIAN_4102"/>
<organism evidence="5 6">
    <name type="scientific">Paludibacter jiangxiensis</name>
    <dbReference type="NCBI Taxonomy" id="681398"/>
    <lineage>
        <taxon>Bacteria</taxon>
        <taxon>Pseudomonadati</taxon>
        <taxon>Bacteroidota</taxon>
        <taxon>Bacteroidia</taxon>
        <taxon>Bacteroidales</taxon>
        <taxon>Paludibacteraceae</taxon>
        <taxon>Paludibacter</taxon>
    </lineage>
</organism>
<protein>
    <submittedName>
        <fullName evidence="5">Uncharacterized protein</fullName>
    </submittedName>
</protein>
<dbReference type="Proteomes" id="UP000076586">
    <property type="component" value="Unassembled WGS sequence"/>
</dbReference>
<dbReference type="EMBL" id="BDCR01000004">
    <property type="protein sequence ID" value="GAT63563.1"/>
    <property type="molecule type" value="Genomic_DNA"/>
</dbReference>
<dbReference type="AlphaFoldDB" id="A0A161M5E2"/>
<gene>
    <name evidence="5" type="ORF">PJIAN_4102</name>
</gene>
<evidence type="ECO:0000259" key="4">
    <source>
        <dbReference type="Pfam" id="PF25137"/>
    </source>
</evidence>
<dbReference type="FunFam" id="3.40.50.1970:FF:000003">
    <property type="entry name" value="Alcohol dehydrogenase, iron-containing"/>
    <property type="match status" value="1"/>
</dbReference>
<dbReference type="Pfam" id="PF25137">
    <property type="entry name" value="ADH_Fe_C"/>
    <property type="match status" value="1"/>
</dbReference>
<dbReference type="Gene3D" id="3.40.50.1970">
    <property type="match status" value="1"/>
</dbReference>
<proteinExistence type="inferred from homology"/>
<reference evidence="6" key="2">
    <citation type="journal article" date="2017" name="Genome Announc.">
        <title>Draft genome sequence of Paludibacter jiangxiensis NM7(T), a propionate-producing fermentative bacterium.</title>
        <authorList>
            <person name="Qiu Y.-L."/>
            <person name="Tourlousse D.M."/>
            <person name="Matsuura N."/>
            <person name="Ohashi A."/>
            <person name="Sekiguchi Y."/>
        </authorList>
    </citation>
    <scope>NUCLEOTIDE SEQUENCE [LARGE SCALE GENOMIC DNA]</scope>
    <source>
        <strain evidence="6">NM7</strain>
    </source>
</reference>
<dbReference type="PANTHER" id="PTHR43633:SF1">
    <property type="entry name" value="ALCOHOL DEHYDROGENASE YQHD"/>
    <property type="match status" value="1"/>
</dbReference>
<keyword evidence="6" id="KW-1185">Reference proteome</keyword>
<name>A0A161M5E2_9BACT</name>
<dbReference type="Pfam" id="PF00465">
    <property type="entry name" value="Fe-ADH"/>
    <property type="match status" value="1"/>
</dbReference>
<evidence type="ECO:0000259" key="3">
    <source>
        <dbReference type="Pfam" id="PF00465"/>
    </source>
</evidence>
<dbReference type="CDD" id="cd08187">
    <property type="entry name" value="BDH"/>
    <property type="match status" value="1"/>
</dbReference>
<feature type="domain" description="Alcohol dehydrogenase iron-type/glycerol dehydrogenase GldA" evidence="3">
    <location>
        <begin position="9"/>
        <end position="178"/>
    </location>
</feature>
<sequence length="382" mass="41969">MNDFNYYNPTRIEFGKGKEANIGKYIAEYGVSKVLIVYGSDRIKKSGLFYTVSQSLTENGINFEELGGVQSNPLLSKVYEGIEIAKSKGLEAVLAVGGGSVLDSSKAIAAGAKYDGDVWDFFLHKAEPQKALKIFDIMTLAATGSEMNNYAVVTNDQTKQKLSLAGPETFPTVSVINPELQATVSNDYLAYSASDIFAHSLDMYLSATYLPAYMAGYVENILKTVMRTTEILLADAGNYEARAEFAWAATQALNFTTFCGVAGNRFDTHFLEHTLSAEYNIAHGAGLSIIMPAWMKWQKNNLPERFEQFARNMFNVEGADAGIEALTQWYSKIGTPVTLKEGNIPESDIPMLVEKLSEVAGLWGATSLYTKEMIRTVLENAK</sequence>
<dbReference type="GO" id="GO:1990362">
    <property type="term" value="F:butanol dehydrogenase (NAD+) activity"/>
    <property type="evidence" value="ECO:0007669"/>
    <property type="project" value="InterPro"/>
</dbReference>
<dbReference type="InterPro" id="IPR056798">
    <property type="entry name" value="ADH_Fe_C"/>
</dbReference>
<evidence type="ECO:0000313" key="5">
    <source>
        <dbReference type="EMBL" id="GAT63563.1"/>
    </source>
</evidence>
<evidence type="ECO:0000256" key="2">
    <source>
        <dbReference type="ARBA" id="ARBA00023002"/>
    </source>
</evidence>
<feature type="domain" description="Fe-containing alcohol dehydrogenase-like C-terminal" evidence="4">
    <location>
        <begin position="190"/>
        <end position="381"/>
    </location>
</feature>
<dbReference type="RefSeq" id="WP_068704907.1">
    <property type="nucleotide sequence ID" value="NZ_BDCR01000004.1"/>
</dbReference>
<dbReference type="GO" id="GO:1990002">
    <property type="term" value="F:methylglyoxal reductase (NADPH) (acetol producing) activity"/>
    <property type="evidence" value="ECO:0007669"/>
    <property type="project" value="TreeGrafter"/>
</dbReference>
<dbReference type="GO" id="GO:0046872">
    <property type="term" value="F:metal ion binding"/>
    <property type="evidence" value="ECO:0007669"/>
    <property type="project" value="InterPro"/>
</dbReference>